<dbReference type="SMART" id="SM00202">
    <property type="entry name" value="SR"/>
    <property type="match status" value="1"/>
</dbReference>
<evidence type="ECO:0000256" key="2">
    <source>
        <dbReference type="PROSITE-ProRule" id="PRU00196"/>
    </source>
</evidence>
<dbReference type="SUPFAM" id="SSF56487">
    <property type="entry name" value="SRCR-like"/>
    <property type="match status" value="1"/>
</dbReference>
<dbReference type="KEGG" id="gsh:117366667"/>
<evidence type="ECO:0000256" key="1">
    <source>
        <dbReference type="ARBA" id="ARBA00023157"/>
    </source>
</evidence>
<evidence type="ECO:0000313" key="5">
    <source>
        <dbReference type="Proteomes" id="UP000515159"/>
    </source>
</evidence>
<name>A0A6P8S8A8_GEOSA</name>
<gene>
    <name evidence="6" type="primary">LOC117366667</name>
</gene>
<dbReference type="FunFam" id="3.10.250.10:FF:000009">
    <property type="entry name" value="WC1"/>
    <property type="match status" value="1"/>
</dbReference>
<dbReference type="PROSITE" id="PS50287">
    <property type="entry name" value="SRCR_2"/>
    <property type="match status" value="1"/>
</dbReference>
<dbReference type="OrthoDB" id="536948at2759"/>
<dbReference type="InterPro" id="IPR001190">
    <property type="entry name" value="SRCR"/>
</dbReference>
<dbReference type="PRINTS" id="PR00258">
    <property type="entry name" value="SPERACTRCPTR"/>
</dbReference>
<dbReference type="GeneID" id="117366667"/>
<feature type="domain" description="SRCR" evidence="4">
    <location>
        <begin position="90"/>
        <end position="190"/>
    </location>
</feature>
<dbReference type="Proteomes" id="UP000515159">
    <property type="component" value="Chromosome 1"/>
</dbReference>
<dbReference type="Gene3D" id="3.10.250.10">
    <property type="entry name" value="SRCR-like domain"/>
    <property type="match status" value="1"/>
</dbReference>
<proteinExistence type="predicted"/>
<sequence>MVRTEEENIFTILTSTEWKRCVYSVGRMLCLLYTGRQSAQPETPNPPSPLTRSGNSLFSPHLRGSEKIKNTSIGTFYLVVFKLGKGVSGVKLVDGESSCAGRVEVKYNNTWGTVCDYSWGIEDATVVCRELGCGSAVEAVHGAHFKAGSGPVWLKTVFCSGNETQISQCGSVMSEHYPCDHSQDAGVICSGDEQGRESEETSKDDH</sequence>
<organism evidence="5 6">
    <name type="scientific">Geotrypetes seraphini</name>
    <name type="common">Gaboon caecilian</name>
    <name type="synonym">Caecilia seraphini</name>
    <dbReference type="NCBI Taxonomy" id="260995"/>
    <lineage>
        <taxon>Eukaryota</taxon>
        <taxon>Metazoa</taxon>
        <taxon>Chordata</taxon>
        <taxon>Craniata</taxon>
        <taxon>Vertebrata</taxon>
        <taxon>Euteleostomi</taxon>
        <taxon>Amphibia</taxon>
        <taxon>Gymnophiona</taxon>
        <taxon>Geotrypetes</taxon>
    </lineage>
</organism>
<keyword evidence="1 2" id="KW-1015">Disulfide bond</keyword>
<protein>
    <submittedName>
        <fullName evidence="6">Scavenger receptor cysteine-rich type 1 protein M130-like</fullName>
    </submittedName>
</protein>
<keyword evidence="5" id="KW-1185">Reference proteome</keyword>
<feature type="region of interest" description="Disordered" evidence="3">
    <location>
        <begin position="37"/>
        <end position="56"/>
    </location>
</feature>
<dbReference type="GO" id="GO:0005615">
    <property type="term" value="C:extracellular space"/>
    <property type="evidence" value="ECO:0007669"/>
    <property type="project" value="TreeGrafter"/>
</dbReference>
<dbReference type="GO" id="GO:0005886">
    <property type="term" value="C:plasma membrane"/>
    <property type="evidence" value="ECO:0007669"/>
    <property type="project" value="TreeGrafter"/>
</dbReference>
<evidence type="ECO:0000256" key="3">
    <source>
        <dbReference type="SAM" id="MobiDB-lite"/>
    </source>
</evidence>
<feature type="disulfide bond" evidence="2">
    <location>
        <begin position="159"/>
        <end position="169"/>
    </location>
</feature>
<dbReference type="InterPro" id="IPR036772">
    <property type="entry name" value="SRCR-like_dom_sf"/>
</dbReference>
<dbReference type="PANTHER" id="PTHR48071:SF23">
    <property type="entry name" value="SI:CH211-150O23.3"/>
    <property type="match status" value="1"/>
</dbReference>
<dbReference type="AlphaFoldDB" id="A0A6P8S8A8"/>
<dbReference type="RefSeq" id="XP_033814212.1">
    <property type="nucleotide sequence ID" value="XM_033958321.1"/>
</dbReference>
<evidence type="ECO:0000259" key="4">
    <source>
        <dbReference type="PROSITE" id="PS50287"/>
    </source>
</evidence>
<accession>A0A6P8S8A8</accession>
<dbReference type="PANTHER" id="PTHR48071">
    <property type="entry name" value="SRCR DOMAIN-CONTAINING PROTEIN"/>
    <property type="match status" value="1"/>
</dbReference>
<reference evidence="6" key="1">
    <citation type="submission" date="2025-08" db="UniProtKB">
        <authorList>
            <consortium name="RefSeq"/>
        </authorList>
    </citation>
    <scope>IDENTIFICATION</scope>
</reference>
<feature type="disulfide bond" evidence="2">
    <location>
        <begin position="115"/>
        <end position="179"/>
    </location>
</feature>
<evidence type="ECO:0000313" key="6">
    <source>
        <dbReference type="RefSeq" id="XP_033814212.1"/>
    </source>
</evidence>
<dbReference type="GO" id="GO:0031638">
    <property type="term" value="P:zymogen activation"/>
    <property type="evidence" value="ECO:0007669"/>
    <property type="project" value="TreeGrafter"/>
</dbReference>
<dbReference type="Pfam" id="PF00530">
    <property type="entry name" value="SRCR"/>
    <property type="match status" value="1"/>
</dbReference>
<dbReference type="PROSITE" id="PS00420">
    <property type="entry name" value="SRCR_1"/>
    <property type="match status" value="1"/>
</dbReference>
<feature type="disulfide bond" evidence="2">
    <location>
        <begin position="128"/>
        <end position="189"/>
    </location>
</feature>
<dbReference type="GO" id="GO:0004252">
    <property type="term" value="F:serine-type endopeptidase activity"/>
    <property type="evidence" value="ECO:0007669"/>
    <property type="project" value="TreeGrafter"/>
</dbReference>
<dbReference type="InParanoid" id="A0A6P8S8A8"/>